<feature type="region of interest" description="Disordered" evidence="1">
    <location>
        <begin position="14"/>
        <end position="40"/>
    </location>
</feature>
<dbReference type="OrthoDB" id="1747743at2759"/>
<sequence>MDINHPKACKLIHMENREVESESSKKSTSSESESSSEEAPYEGDLLMVRRLMSTLIGDDQSQRENIFHSSGVNVSSLRLVEKLSILWLILNLINFNGLRQVVKEFRKAIHTKESLGFPIPRASMTPTKGNMVSFLKQRNPYSYIGSITLKFKRFIEFQVKSIKSQRF</sequence>
<proteinExistence type="predicted"/>
<evidence type="ECO:0000313" key="2">
    <source>
        <dbReference type="EMBL" id="RDX93166.1"/>
    </source>
</evidence>
<accession>A0A371GRR8</accession>
<feature type="non-terminal residue" evidence="2">
    <location>
        <position position="1"/>
    </location>
</feature>
<organism evidence="2 3">
    <name type="scientific">Mucuna pruriens</name>
    <name type="common">Velvet bean</name>
    <name type="synonym">Dolichos pruriens</name>
    <dbReference type="NCBI Taxonomy" id="157652"/>
    <lineage>
        <taxon>Eukaryota</taxon>
        <taxon>Viridiplantae</taxon>
        <taxon>Streptophyta</taxon>
        <taxon>Embryophyta</taxon>
        <taxon>Tracheophyta</taxon>
        <taxon>Spermatophyta</taxon>
        <taxon>Magnoliopsida</taxon>
        <taxon>eudicotyledons</taxon>
        <taxon>Gunneridae</taxon>
        <taxon>Pentapetalae</taxon>
        <taxon>rosids</taxon>
        <taxon>fabids</taxon>
        <taxon>Fabales</taxon>
        <taxon>Fabaceae</taxon>
        <taxon>Papilionoideae</taxon>
        <taxon>50 kb inversion clade</taxon>
        <taxon>NPAAA clade</taxon>
        <taxon>indigoferoid/millettioid clade</taxon>
        <taxon>Phaseoleae</taxon>
        <taxon>Mucuna</taxon>
    </lineage>
</organism>
<evidence type="ECO:0000313" key="3">
    <source>
        <dbReference type="Proteomes" id="UP000257109"/>
    </source>
</evidence>
<name>A0A371GRR8_MUCPR</name>
<dbReference type="Proteomes" id="UP000257109">
    <property type="component" value="Unassembled WGS sequence"/>
</dbReference>
<keyword evidence="3" id="KW-1185">Reference proteome</keyword>
<reference evidence="2" key="1">
    <citation type="submission" date="2018-05" db="EMBL/GenBank/DDBJ databases">
        <title>Draft genome of Mucuna pruriens seed.</title>
        <authorList>
            <person name="Nnadi N.E."/>
            <person name="Vos R."/>
            <person name="Hasami M.H."/>
            <person name="Devisetty U.K."/>
            <person name="Aguiy J.C."/>
        </authorList>
    </citation>
    <scope>NUCLEOTIDE SEQUENCE [LARGE SCALE GENOMIC DNA]</scope>
    <source>
        <strain evidence="2">JCA_2017</strain>
    </source>
</reference>
<gene>
    <name evidence="2" type="ORF">CR513_24613</name>
</gene>
<evidence type="ECO:0000256" key="1">
    <source>
        <dbReference type="SAM" id="MobiDB-lite"/>
    </source>
</evidence>
<comment type="caution">
    <text evidence="2">The sequence shown here is derived from an EMBL/GenBank/DDBJ whole genome shotgun (WGS) entry which is preliminary data.</text>
</comment>
<dbReference type="AlphaFoldDB" id="A0A371GRR8"/>
<feature type="compositionally biased region" description="Basic and acidic residues" evidence="1">
    <location>
        <begin position="14"/>
        <end position="25"/>
    </location>
</feature>
<dbReference type="EMBL" id="QJKJ01004683">
    <property type="protein sequence ID" value="RDX93166.1"/>
    <property type="molecule type" value="Genomic_DNA"/>
</dbReference>
<protein>
    <submittedName>
        <fullName evidence="2">Uncharacterized protein</fullName>
    </submittedName>
</protein>